<name>A0A329RNL4_9STRA</name>
<dbReference type="OrthoDB" id="10408818at2759"/>
<evidence type="ECO:0000313" key="5">
    <source>
        <dbReference type="EMBL" id="RAW24668.1"/>
    </source>
</evidence>
<dbReference type="VEuPathDB" id="FungiDB:PC110_g18905"/>
<feature type="compositionally biased region" description="Polar residues" evidence="1">
    <location>
        <begin position="234"/>
        <end position="257"/>
    </location>
</feature>
<feature type="region of interest" description="Disordered" evidence="1">
    <location>
        <begin position="162"/>
        <end position="269"/>
    </location>
</feature>
<feature type="compositionally biased region" description="Basic residues" evidence="1">
    <location>
        <begin position="26"/>
        <end position="39"/>
    </location>
</feature>
<dbReference type="EMBL" id="RCMG01000851">
    <property type="protein sequence ID" value="KAG2844819.1"/>
    <property type="molecule type" value="Genomic_DNA"/>
</dbReference>
<dbReference type="EMBL" id="RCMI01000868">
    <property type="protein sequence ID" value="KAG2895564.1"/>
    <property type="molecule type" value="Genomic_DNA"/>
</dbReference>
<proteinExistence type="predicted"/>
<accession>A0A329RNL4</accession>
<reference evidence="2" key="2">
    <citation type="submission" date="2018-10" db="EMBL/GenBank/DDBJ databases">
        <title>Effector identification in a new, highly contiguous assembly of the strawberry crown rot pathogen Phytophthora cactorum.</title>
        <authorList>
            <person name="Armitage A.D."/>
            <person name="Nellist C.F."/>
            <person name="Bates H."/>
            <person name="Vickerstaff R.J."/>
            <person name="Harrison R.J."/>
        </authorList>
    </citation>
    <scope>NUCLEOTIDE SEQUENCE</scope>
    <source>
        <strain evidence="2">15-7</strain>
        <strain evidence="3">4032</strain>
        <strain evidence="4">4040</strain>
    </source>
</reference>
<evidence type="ECO:0000313" key="3">
    <source>
        <dbReference type="EMBL" id="KAG2895564.1"/>
    </source>
</evidence>
<gene>
    <name evidence="5" type="ORF">PC110_g18905</name>
    <name evidence="2" type="ORF">PC113_g18308</name>
    <name evidence="3" type="ORF">PC115_g17774</name>
    <name evidence="4" type="ORF">PC117_g17636</name>
</gene>
<evidence type="ECO:0000313" key="6">
    <source>
        <dbReference type="Proteomes" id="UP000251314"/>
    </source>
</evidence>
<comment type="caution">
    <text evidence="5">The sequence shown here is derived from an EMBL/GenBank/DDBJ whole genome shotgun (WGS) entry which is preliminary data.</text>
</comment>
<evidence type="ECO:0000313" key="4">
    <source>
        <dbReference type="EMBL" id="KAG2916766.1"/>
    </source>
</evidence>
<dbReference type="Proteomes" id="UP000735874">
    <property type="component" value="Unassembled WGS sequence"/>
</dbReference>
<feature type="compositionally biased region" description="Polar residues" evidence="1">
    <location>
        <begin position="162"/>
        <end position="172"/>
    </location>
</feature>
<dbReference type="Proteomes" id="UP000251314">
    <property type="component" value="Unassembled WGS sequence"/>
</dbReference>
<evidence type="ECO:0000256" key="1">
    <source>
        <dbReference type="SAM" id="MobiDB-lite"/>
    </source>
</evidence>
<dbReference type="Proteomes" id="UP000736787">
    <property type="component" value="Unassembled WGS sequence"/>
</dbReference>
<keyword evidence="6" id="KW-1185">Reference proteome</keyword>
<dbReference type="Proteomes" id="UP000774804">
    <property type="component" value="Unassembled WGS sequence"/>
</dbReference>
<sequence length="306" mass="33755">MRIVICRTLEGNSRVQSFCSGNPKLASKKKKSISTKKRMKAPESDEEGAGSGKISSIWNENTLERAYNRKVLQELLGNDPVVRIVQLRQIGDPKGQVPAPPATSDKLEAVKILFQLLKDAGLATGAFDADDLFDLDINDIQLASSELYRRLKMSIGEEASVKQLQTSPCISTTEHHSESSQYAPASGSDLSVAPRRLSLGPSGATMVRSRLKEGTMISPDSRKKPQIEADQDTDQPASWTSRQPWIGSSGNDKSPQSHPGLAHRTTSARKMSTWNRWVPRLTRMWCSAFSVFVDKPCSRFEAPSLR</sequence>
<feature type="region of interest" description="Disordered" evidence="1">
    <location>
        <begin position="20"/>
        <end position="54"/>
    </location>
</feature>
<dbReference type="AlphaFoldDB" id="A0A329RNL4"/>
<dbReference type="EMBL" id="RCMK01000674">
    <property type="protein sequence ID" value="KAG2916766.1"/>
    <property type="molecule type" value="Genomic_DNA"/>
</dbReference>
<evidence type="ECO:0000313" key="2">
    <source>
        <dbReference type="EMBL" id="KAG2844819.1"/>
    </source>
</evidence>
<reference evidence="5 6" key="1">
    <citation type="submission" date="2018-01" db="EMBL/GenBank/DDBJ databases">
        <title>Draft genome of the strawberry crown rot pathogen Phytophthora cactorum.</title>
        <authorList>
            <person name="Armitage A.D."/>
            <person name="Lysoe E."/>
            <person name="Nellist C.F."/>
            <person name="Harrison R.J."/>
            <person name="Brurberg M.B."/>
        </authorList>
    </citation>
    <scope>NUCLEOTIDE SEQUENCE [LARGE SCALE GENOMIC DNA]</scope>
    <source>
        <strain evidence="5 6">10300</strain>
    </source>
</reference>
<organism evidence="5 6">
    <name type="scientific">Phytophthora cactorum</name>
    <dbReference type="NCBI Taxonomy" id="29920"/>
    <lineage>
        <taxon>Eukaryota</taxon>
        <taxon>Sar</taxon>
        <taxon>Stramenopiles</taxon>
        <taxon>Oomycota</taxon>
        <taxon>Peronosporomycetes</taxon>
        <taxon>Peronosporales</taxon>
        <taxon>Peronosporaceae</taxon>
        <taxon>Phytophthora</taxon>
    </lineage>
</organism>
<protein>
    <submittedName>
        <fullName evidence="5">Uncharacterized protein</fullName>
    </submittedName>
</protein>
<dbReference type="EMBL" id="MJFZ01000852">
    <property type="protein sequence ID" value="RAW24668.1"/>
    <property type="molecule type" value="Genomic_DNA"/>
</dbReference>